<dbReference type="Proteomes" id="UP000282378">
    <property type="component" value="Unassembled WGS sequence"/>
</dbReference>
<protein>
    <submittedName>
        <fullName evidence="1">Uncharacterized protein</fullName>
    </submittedName>
</protein>
<comment type="caution">
    <text evidence="1">The sequence shown here is derived from an EMBL/GenBank/DDBJ whole genome shotgun (WGS) entry which is preliminary data.</text>
</comment>
<reference evidence="1 2" key="1">
    <citation type="submission" date="2018-08" db="EMBL/GenBank/DDBJ databases">
        <title>Recombination of ecologically and evolutionarily significant loci maintains genetic cohesion in the Pseudomonas syringae species complex.</title>
        <authorList>
            <person name="Dillon M."/>
            <person name="Thakur S."/>
            <person name="Almeida R.N.D."/>
            <person name="Weir B.S."/>
            <person name="Guttman D.S."/>
        </authorList>
    </citation>
    <scope>NUCLEOTIDE SEQUENCE [LARGE SCALE GENOMIC DNA]</scope>
    <source>
        <strain evidence="1 2">88_10</strain>
    </source>
</reference>
<name>A0A3M2ZAD3_PSEYM</name>
<proteinExistence type="predicted"/>
<gene>
    <name evidence="1" type="ORF">APX70_04237</name>
</gene>
<dbReference type="AlphaFoldDB" id="A0A3M2ZAD3"/>
<sequence length="64" mass="7311">MLAISTEQGMTWPRAAWQLHGRHFGRLQWLGLVRVVAIHKQLVGAQIGTHHVLVIRGRHGQMHM</sequence>
<evidence type="ECO:0000313" key="2">
    <source>
        <dbReference type="Proteomes" id="UP000282378"/>
    </source>
</evidence>
<evidence type="ECO:0000313" key="1">
    <source>
        <dbReference type="EMBL" id="RML84898.1"/>
    </source>
</evidence>
<organism evidence="1 2">
    <name type="scientific">Pseudomonas syringae pv. maculicola</name>
    <dbReference type="NCBI Taxonomy" id="59511"/>
    <lineage>
        <taxon>Bacteria</taxon>
        <taxon>Pseudomonadati</taxon>
        <taxon>Pseudomonadota</taxon>
        <taxon>Gammaproteobacteria</taxon>
        <taxon>Pseudomonadales</taxon>
        <taxon>Pseudomonadaceae</taxon>
        <taxon>Pseudomonas</taxon>
    </lineage>
</organism>
<accession>A0A3M2ZAD3</accession>
<dbReference type="EMBL" id="RBNL01001881">
    <property type="protein sequence ID" value="RML84898.1"/>
    <property type="molecule type" value="Genomic_DNA"/>
</dbReference>